<feature type="transmembrane region" description="Helical" evidence="6">
    <location>
        <begin position="234"/>
        <end position="251"/>
    </location>
</feature>
<evidence type="ECO:0000256" key="1">
    <source>
        <dbReference type="ARBA" id="ARBA00004141"/>
    </source>
</evidence>
<dbReference type="InterPro" id="IPR039653">
    <property type="entry name" value="Prenyltransferase"/>
</dbReference>
<dbReference type="GO" id="GO:0009247">
    <property type="term" value="P:glycolipid biosynthetic process"/>
    <property type="evidence" value="ECO:0007669"/>
    <property type="project" value="TreeGrafter"/>
</dbReference>
<keyword evidence="7" id="KW-0328">Glycosyltransferase</keyword>
<dbReference type="Gene3D" id="1.10.357.140">
    <property type="entry name" value="UbiA prenyltransferase"/>
    <property type="match status" value="1"/>
</dbReference>
<dbReference type="GO" id="GO:0016765">
    <property type="term" value="F:transferase activity, transferring alkyl or aryl (other than methyl) groups"/>
    <property type="evidence" value="ECO:0007669"/>
    <property type="project" value="InterPro"/>
</dbReference>
<dbReference type="GO" id="GO:0005886">
    <property type="term" value="C:plasma membrane"/>
    <property type="evidence" value="ECO:0007669"/>
    <property type="project" value="TreeGrafter"/>
</dbReference>
<dbReference type="EMBL" id="PTQZ01000004">
    <property type="protein sequence ID" value="PQA52222.1"/>
    <property type="molecule type" value="Genomic_DNA"/>
</dbReference>
<keyword evidence="2" id="KW-1003">Cell membrane</keyword>
<dbReference type="NCBIfam" id="NF008977">
    <property type="entry name" value="PRK12324.1-2"/>
    <property type="match status" value="1"/>
</dbReference>
<keyword evidence="7" id="KW-0808">Transferase</keyword>
<dbReference type="Proteomes" id="UP000243900">
    <property type="component" value="Unassembled WGS sequence"/>
</dbReference>
<dbReference type="InterPro" id="IPR044878">
    <property type="entry name" value="UbiA_sf"/>
</dbReference>
<evidence type="ECO:0000256" key="3">
    <source>
        <dbReference type="ARBA" id="ARBA00022692"/>
    </source>
</evidence>
<keyword evidence="8" id="KW-1185">Reference proteome</keyword>
<reference evidence="8" key="1">
    <citation type="submission" date="2018-02" db="EMBL/GenBank/DDBJ databases">
        <title>Genome sequencing of Solimonas sp. HR-BB.</title>
        <authorList>
            <person name="Lee Y."/>
            <person name="Jeon C.O."/>
        </authorList>
    </citation>
    <scope>NUCLEOTIDE SEQUENCE [LARGE SCALE GENOMIC DNA]</scope>
    <source>
        <strain evidence="8">HR-E</strain>
    </source>
</reference>
<feature type="transmembrane region" description="Helical" evidence="6">
    <location>
        <begin position="108"/>
        <end position="124"/>
    </location>
</feature>
<dbReference type="PANTHER" id="PTHR11048:SF5">
    <property type="entry name" value="DECAPRENYL-PHOSPHATE PHOSPHORIBOSYLTRANSFERASE"/>
    <property type="match status" value="1"/>
</dbReference>
<dbReference type="CDD" id="cd13963">
    <property type="entry name" value="PT_UbiA_2"/>
    <property type="match status" value="1"/>
</dbReference>
<feature type="transmembrane region" description="Helical" evidence="6">
    <location>
        <begin position="159"/>
        <end position="174"/>
    </location>
</feature>
<dbReference type="AlphaFoldDB" id="A0A2P6AVD3"/>
<dbReference type="RefSeq" id="WP_105190926.1">
    <property type="nucleotide sequence ID" value="NZ_PTQZ01000004.1"/>
</dbReference>
<dbReference type="GO" id="GO:0016757">
    <property type="term" value="F:glycosyltransferase activity"/>
    <property type="evidence" value="ECO:0007669"/>
    <property type="project" value="UniProtKB-KW"/>
</dbReference>
<feature type="transmembrane region" description="Helical" evidence="6">
    <location>
        <begin position="129"/>
        <end position="147"/>
    </location>
</feature>
<dbReference type="OrthoDB" id="9803632at2"/>
<dbReference type="NCBIfam" id="NF008978">
    <property type="entry name" value="PRK12324.1-4"/>
    <property type="match status" value="1"/>
</dbReference>
<sequence>MLGNIFRLMRPHQWVKNGFLFTGLVFGHGWQEPSLVAAVLFAFVAFCLASSSVYVLNDLFDREQDRNHPTKRLRPIASGAVSLPQAWLLTGGLAAVALWLAWLANPPVAGYVLAYLVLNIAYTLKLKQVVLLDIFCISAGFMLRILAGTDGVDIPPSNWLLFCGMWATLFLGFIKRRAEIIALHGDGSEHRKVLGEYSPALLDKLIGITCTGMILSYSLYAMDPDVRRIHDTDNLIFTVPLVIYACFRYLYLLHQQDSGGDPSHDLLHDRHIVVVGLFWLVLTVALVA</sequence>
<feature type="transmembrane region" description="Helical" evidence="6">
    <location>
        <begin position="76"/>
        <end position="102"/>
    </location>
</feature>
<comment type="caution">
    <text evidence="7">The sequence shown here is derived from an EMBL/GenBank/DDBJ whole genome shotgun (WGS) entry which is preliminary data.</text>
</comment>
<gene>
    <name evidence="7" type="ORF">C5O18_00475</name>
</gene>
<name>A0A2P6AVD3_9GAMM</name>
<dbReference type="PANTHER" id="PTHR11048">
    <property type="entry name" value="PRENYLTRANSFERASES"/>
    <property type="match status" value="1"/>
</dbReference>
<dbReference type="Pfam" id="PF01040">
    <property type="entry name" value="UbiA"/>
    <property type="match status" value="1"/>
</dbReference>
<proteinExistence type="predicted"/>
<accession>A0A2P6AVD3</accession>
<evidence type="ECO:0000256" key="6">
    <source>
        <dbReference type="SAM" id="Phobius"/>
    </source>
</evidence>
<dbReference type="InterPro" id="IPR000537">
    <property type="entry name" value="UbiA_prenyltransferase"/>
</dbReference>
<keyword evidence="3 6" id="KW-0812">Transmembrane</keyword>
<organism evidence="7 8">
    <name type="scientific">Amnimonas aquatica</name>
    <dbReference type="NCBI Taxonomy" id="2094561"/>
    <lineage>
        <taxon>Bacteria</taxon>
        <taxon>Pseudomonadati</taxon>
        <taxon>Pseudomonadota</taxon>
        <taxon>Gammaproteobacteria</taxon>
        <taxon>Moraxellales</taxon>
        <taxon>Moraxellaceae</taxon>
        <taxon>Amnimonas</taxon>
    </lineage>
</organism>
<keyword evidence="5 6" id="KW-0472">Membrane</keyword>
<comment type="subcellular location">
    <subcellularLocation>
        <location evidence="1">Membrane</location>
        <topology evidence="1">Multi-pass membrane protein</topology>
    </subcellularLocation>
</comment>
<evidence type="ECO:0000256" key="4">
    <source>
        <dbReference type="ARBA" id="ARBA00022989"/>
    </source>
</evidence>
<protein>
    <submittedName>
        <fullName evidence="7">Decaprenyl-phosphate phosphoribosyltransferase</fullName>
    </submittedName>
</protein>
<evidence type="ECO:0000256" key="2">
    <source>
        <dbReference type="ARBA" id="ARBA00022475"/>
    </source>
</evidence>
<evidence type="ECO:0000256" key="5">
    <source>
        <dbReference type="ARBA" id="ARBA00023136"/>
    </source>
</evidence>
<evidence type="ECO:0000313" key="7">
    <source>
        <dbReference type="EMBL" id="PQA52222.1"/>
    </source>
</evidence>
<feature type="transmembrane region" description="Helical" evidence="6">
    <location>
        <begin position="35"/>
        <end position="56"/>
    </location>
</feature>
<evidence type="ECO:0000313" key="8">
    <source>
        <dbReference type="Proteomes" id="UP000243900"/>
    </source>
</evidence>
<keyword evidence="4 6" id="KW-1133">Transmembrane helix</keyword>
<feature type="transmembrane region" description="Helical" evidence="6">
    <location>
        <begin position="271"/>
        <end position="287"/>
    </location>
</feature>